<dbReference type="SUPFAM" id="SSF69279">
    <property type="entry name" value="Phage tail proteins"/>
    <property type="match status" value="1"/>
</dbReference>
<evidence type="ECO:0008006" key="3">
    <source>
        <dbReference type="Google" id="ProtNLM"/>
    </source>
</evidence>
<keyword evidence="2" id="KW-1185">Reference proteome</keyword>
<dbReference type="AlphaFoldDB" id="A0A917X9D5"/>
<comment type="caution">
    <text evidence="1">The sequence shown here is derived from an EMBL/GenBank/DDBJ whole genome shotgun (WGS) entry which is preliminary data.</text>
</comment>
<accession>A0A917X9D5</accession>
<dbReference type="Pfam" id="PF05954">
    <property type="entry name" value="Phage_GPD"/>
    <property type="match status" value="1"/>
</dbReference>
<dbReference type="RefSeq" id="WP_189261905.1">
    <property type="nucleotide sequence ID" value="NZ_BMML01000003.1"/>
</dbReference>
<protein>
    <recommendedName>
        <fullName evidence="3">Phage protein D</fullName>
    </recommendedName>
</protein>
<gene>
    <name evidence="1" type="ORF">GCM10011578_016210</name>
</gene>
<organism evidence="1 2">
    <name type="scientific">Streptomyces fuscichromogenes</name>
    <dbReference type="NCBI Taxonomy" id="1324013"/>
    <lineage>
        <taxon>Bacteria</taxon>
        <taxon>Bacillati</taxon>
        <taxon>Actinomycetota</taxon>
        <taxon>Actinomycetes</taxon>
        <taxon>Kitasatosporales</taxon>
        <taxon>Streptomycetaceae</taxon>
        <taxon>Streptomyces</taxon>
    </lineage>
</organism>
<dbReference type="Proteomes" id="UP000653411">
    <property type="component" value="Unassembled WGS sequence"/>
</dbReference>
<name>A0A917X9D5_9ACTN</name>
<sequence length="360" mass="38516">MSPLLAAYVSTPAIVLNGTVDPGAAGDLMALTVEETTVGLSWCEATFSNWGARDAVPGYRYLGGDPIDLGTPLGVSFATDGTDTPVFDGKISALQADYPADRPARALVFAEDRLQDLRLTRRTRSFDDASTADIADRLARDHGLTADVDLDGPVRKVTAQLNQSDLAFLRGLVRGDDGEIQLDGDTLRVRRRPDRDGDTLSLDYGGDLLSFSVRADLAHQVTELAVTGWSVADKAAVLETADDADLAAELAPGQRGGSAALAAAFADRRERIVRSTPLAGDDARAQARAAYLERARRFVSGTGLTAGNPALRVGVRVRLTGLGTLFDGEYYVCRVRHGYDLAQGYRTEFDVERPGLESAR</sequence>
<reference evidence="1" key="1">
    <citation type="journal article" date="2014" name="Int. J. Syst. Evol. Microbiol.">
        <title>Complete genome sequence of Corynebacterium casei LMG S-19264T (=DSM 44701T), isolated from a smear-ripened cheese.</title>
        <authorList>
            <consortium name="US DOE Joint Genome Institute (JGI-PGF)"/>
            <person name="Walter F."/>
            <person name="Albersmeier A."/>
            <person name="Kalinowski J."/>
            <person name="Ruckert C."/>
        </authorList>
    </citation>
    <scope>NUCLEOTIDE SEQUENCE</scope>
    <source>
        <strain evidence="1">CGMCC 4.7110</strain>
    </source>
</reference>
<proteinExistence type="predicted"/>
<evidence type="ECO:0000313" key="2">
    <source>
        <dbReference type="Proteomes" id="UP000653411"/>
    </source>
</evidence>
<dbReference type="EMBL" id="BMML01000003">
    <property type="protein sequence ID" value="GGM96358.1"/>
    <property type="molecule type" value="Genomic_DNA"/>
</dbReference>
<reference evidence="1" key="2">
    <citation type="submission" date="2020-09" db="EMBL/GenBank/DDBJ databases">
        <authorList>
            <person name="Sun Q."/>
            <person name="Zhou Y."/>
        </authorList>
    </citation>
    <scope>NUCLEOTIDE SEQUENCE</scope>
    <source>
        <strain evidence="1">CGMCC 4.7110</strain>
    </source>
</reference>
<dbReference type="Gene3D" id="3.55.50.10">
    <property type="entry name" value="Baseplate protein-like domains"/>
    <property type="match status" value="1"/>
</dbReference>
<evidence type="ECO:0000313" key="1">
    <source>
        <dbReference type="EMBL" id="GGM96358.1"/>
    </source>
</evidence>